<dbReference type="CTD" id="27296"/>
<gene>
    <name evidence="3" type="primary">TP53TG5</name>
</gene>
<dbReference type="Pfam" id="PF15331">
    <property type="entry name" value="TP53IP5"/>
    <property type="match status" value="1"/>
</dbReference>
<dbReference type="PANTHER" id="PTHR15562">
    <property type="entry name" value="TP53-TARGET GENE 5 PROTEIN"/>
    <property type="match status" value="1"/>
</dbReference>
<evidence type="ECO:0000313" key="2">
    <source>
        <dbReference type="Proteomes" id="UP000694851"/>
    </source>
</evidence>
<dbReference type="OrthoDB" id="9120343at2759"/>
<accession>A0A8B7QUT7</accession>
<feature type="region of interest" description="Disordered" evidence="1">
    <location>
        <begin position="1"/>
        <end position="20"/>
    </location>
</feature>
<feature type="region of interest" description="Disordered" evidence="1">
    <location>
        <begin position="91"/>
        <end position="163"/>
    </location>
</feature>
<dbReference type="InterPro" id="IPR029290">
    <property type="entry name" value="TP53TG5"/>
</dbReference>
<protein>
    <submittedName>
        <fullName evidence="3">TP53-target gene 5 protein isoform X2</fullName>
    </submittedName>
</protein>
<reference evidence="3" key="1">
    <citation type="submission" date="2025-08" db="UniProtKB">
        <authorList>
            <consortium name="RefSeq"/>
        </authorList>
    </citation>
    <scope>IDENTIFICATION</scope>
    <source>
        <tissue evidence="3">Muscle</tissue>
    </source>
</reference>
<name>A0A8B7QUT7_HIPAR</name>
<dbReference type="PANTHER" id="PTHR15562:SF0">
    <property type="entry name" value="TP53-TARGET GENE 5 PROTEIN"/>
    <property type="match status" value="1"/>
</dbReference>
<evidence type="ECO:0000313" key="3">
    <source>
        <dbReference type="RefSeq" id="XP_019492569.1"/>
    </source>
</evidence>
<sequence length="243" mass="27554">MGYPCKQMQDEEPRNKRQQPVSKVIKLNQLKTVLKNLSLLRLLKNSKPRIIELHKLAKRCWNSLLSVPTILISSGNIAVCDGVDQNIGEPQEARCSKKKLESKKLESRGKSKESRPKVGVGKRNEPQQSRAAVLERDQVESETPRTPRGHGLTASSGTQGRQLPTECPRLIFLKTHQQRTASGDMEQVEAAGRWIWFEGLPTRIHLPGPRVMCRPSTLRLVKRCCTRFCSASLELPMYHPYRV</sequence>
<dbReference type="GeneID" id="109379950"/>
<dbReference type="RefSeq" id="XP_019492569.1">
    <property type="nucleotide sequence ID" value="XM_019637024.1"/>
</dbReference>
<feature type="compositionally biased region" description="Polar residues" evidence="1">
    <location>
        <begin position="153"/>
        <end position="162"/>
    </location>
</feature>
<evidence type="ECO:0000256" key="1">
    <source>
        <dbReference type="SAM" id="MobiDB-lite"/>
    </source>
</evidence>
<organism evidence="2 3">
    <name type="scientific">Hipposideros armiger</name>
    <name type="common">Great Himalayan leaf-nosed bat</name>
    <dbReference type="NCBI Taxonomy" id="186990"/>
    <lineage>
        <taxon>Eukaryota</taxon>
        <taxon>Metazoa</taxon>
        <taxon>Chordata</taxon>
        <taxon>Craniata</taxon>
        <taxon>Vertebrata</taxon>
        <taxon>Euteleostomi</taxon>
        <taxon>Mammalia</taxon>
        <taxon>Eutheria</taxon>
        <taxon>Laurasiatheria</taxon>
        <taxon>Chiroptera</taxon>
        <taxon>Yinpterochiroptera</taxon>
        <taxon>Rhinolophoidea</taxon>
        <taxon>Hipposideridae</taxon>
        <taxon>Hipposideros</taxon>
    </lineage>
</organism>
<keyword evidence="2" id="KW-1185">Reference proteome</keyword>
<dbReference type="AlphaFoldDB" id="A0A8B7QUT7"/>
<dbReference type="Proteomes" id="UP000694851">
    <property type="component" value="Unplaced"/>
</dbReference>
<feature type="compositionally biased region" description="Basic and acidic residues" evidence="1">
    <location>
        <begin position="91"/>
        <end position="116"/>
    </location>
</feature>
<feature type="compositionally biased region" description="Basic and acidic residues" evidence="1">
    <location>
        <begin position="133"/>
        <end position="145"/>
    </location>
</feature>
<proteinExistence type="predicted"/>